<evidence type="ECO:0000256" key="1">
    <source>
        <dbReference type="SAM" id="SignalP"/>
    </source>
</evidence>
<sequence length="86" mass="9869">MQLALFIVIVTFTHLDLNRGTNRNTIPDVYDQLNYLPHDCKENLNKSSRAEMYAIIQSQAYRELKSANFKCGSEEESTGVRLKKST</sequence>
<dbReference type="AlphaFoldDB" id="A0A090XEB5"/>
<evidence type="ECO:0000313" key="2">
    <source>
        <dbReference type="EMBL" id="JAC92578.1"/>
    </source>
</evidence>
<organism evidence="2">
    <name type="scientific">Ixodes ricinus</name>
    <name type="common">Common tick</name>
    <name type="synonym">Acarus ricinus</name>
    <dbReference type="NCBI Taxonomy" id="34613"/>
    <lineage>
        <taxon>Eukaryota</taxon>
        <taxon>Metazoa</taxon>
        <taxon>Ecdysozoa</taxon>
        <taxon>Arthropoda</taxon>
        <taxon>Chelicerata</taxon>
        <taxon>Arachnida</taxon>
        <taxon>Acari</taxon>
        <taxon>Parasitiformes</taxon>
        <taxon>Ixodida</taxon>
        <taxon>Ixodoidea</taxon>
        <taxon>Ixodidae</taxon>
        <taxon>Ixodinae</taxon>
        <taxon>Ixodes</taxon>
    </lineage>
</organism>
<name>A0A090XEB5_IXORI</name>
<keyword evidence="1" id="KW-0732">Signal</keyword>
<reference evidence="2" key="1">
    <citation type="journal article" date="2015" name="PLoS Negl. Trop. Dis.">
        <title>Deep Sequencing Analysis of the Ixodes ricinus Haemocytome.</title>
        <authorList>
            <person name="Kotsyfakis M."/>
            <person name="Kopacek P."/>
            <person name="Franta Z."/>
            <person name="Pedra J.H."/>
            <person name="Ribeiro J.M."/>
        </authorList>
    </citation>
    <scope>NUCLEOTIDE SEQUENCE</scope>
</reference>
<feature type="signal peptide" evidence="1">
    <location>
        <begin position="1"/>
        <end position="20"/>
    </location>
</feature>
<proteinExistence type="evidence at transcript level"/>
<dbReference type="EMBL" id="GBIH01002132">
    <property type="protein sequence ID" value="JAC92578.1"/>
    <property type="molecule type" value="mRNA"/>
</dbReference>
<protein>
    <submittedName>
        <fullName evidence="2">Putative salivary secreted protein</fullName>
    </submittedName>
</protein>
<feature type="chain" id="PRO_5001866830" evidence="1">
    <location>
        <begin position="21"/>
        <end position="86"/>
    </location>
</feature>
<accession>A0A090XEB5</accession>